<dbReference type="GO" id="GO:0009073">
    <property type="term" value="P:aromatic amino acid family biosynthetic process"/>
    <property type="evidence" value="ECO:0007669"/>
    <property type="project" value="UniProtKB-KW"/>
</dbReference>
<evidence type="ECO:0000256" key="15">
    <source>
        <dbReference type="ARBA" id="ARBA00023027"/>
    </source>
</evidence>
<dbReference type="Gene3D" id="3.40.50.1970">
    <property type="match status" value="1"/>
</dbReference>
<evidence type="ECO:0000256" key="4">
    <source>
        <dbReference type="ARBA" id="ARBA00001947"/>
    </source>
</evidence>
<dbReference type="PANTHER" id="PTHR43622:SF7">
    <property type="entry name" value="3-DEHYDROQUINATE SYNTHASE, CHLOROPLASTIC"/>
    <property type="match status" value="1"/>
</dbReference>
<keyword evidence="19" id="KW-1133">Transmembrane helix</keyword>
<dbReference type="InterPro" id="IPR016037">
    <property type="entry name" value="DHQ_synth_AroB"/>
</dbReference>
<evidence type="ECO:0000256" key="17">
    <source>
        <dbReference type="ARBA" id="ARBA00023239"/>
    </source>
</evidence>
<dbReference type="Pfam" id="PF01761">
    <property type="entry name" value="DHQ_synthase"/>
    <property type="match status" value="1"/>
</dbReference>
<dbReference type="CDD" id="cd08195">
    <property type="entry name" value="DHQS"/>
    <property type="match status" value="1"/>
</dbReference>
<dbReference type="PANTHER" id="PTHR43622">
    <property type="entry name" value="3-DEHYDROQUINATE SYNTHASE"/>
    <property type="match status" value="1"/>
</dbReference>
<gene>
    <name evidence="22" type="primary">aroB_1</name>
    <name evidence="22" type="ORF">SDC9_01054</name>
</gene>
<evidence type="ECO:0000256" key="3">
    <source>
        <dbReference type="ARBA" id="ARBA00001941"/>
    </source>
</evidence>
<comment type="catalytic activity">
    <reaction evidence="1">
        <text>7-phospho-2-dehydro-3-deoxy-D-arabino-heptonate = 3-dehydroquinate + phosphate</text>
        <dbReference type="Rhea" id="RHEA:21968"/>
        <dbReference type="ChEBI" id="CHEBI:32364"/>
        <dbReference type="ChEBI" id="CHEBI:43474"/>
        <dbReference type="ChEBI" id="CHEBI:58394"/>
        <dbReference type="EC" id="4.2.3.4"/>
    </reaction>
</comment>
<evidence type="ECO:0000256" key="1">
    <source>
        <dbReference type="ARBA" id="ARBA00001393"/>
    </source>
</evidence>
<evidence type="ECO:0000256" key="6">
    <source>
        <dbReference type="ARBA" id="ARBA00004661"/>
    </source>
</evidence>
<evidence type="ECO:0000256" key="9">
    <source>
        <dbReference type="ARBA" id="ARBA00017684"/>
    </source>
</evidence>
<evidence type="ECO:0000313" key="22">
    <source>
        <dbReference type="EMBL" id="MPL55576.1"/>
    </source>
</evidence>
<dbReference type="InterPro" id="IPR050071">
    <property type="entry name" value="Dehydroquinate_synthase"/>
</dbReference>
<dbReference type="EMBL" id="VSSQ01000002">
    <property type="protein sequence ID" value="MPL55576.1"/>
    <property type="molecule type" value="Genomic_DNA"/>
</dbReference>
<evidence type="ECO:0000256" key="18">
    <source>
        <dbReference type="ARBA" id="ARBA00023285"/>
    </source>
</evidence>
<dbReference type="AlphaFoldDB" id="A0A644SLU6"/>
<evidence type="ECO:0000256" key="2">
    <source>
        <dbReference type="ARBA" id="ARBA00001911"/>
    </source>
</evidence>
<dbReference type="EC" id="4.2.3.4" evidence="8"/>
<dbReference type="InterPro" id="IPR056179">
    <property type="entry name" value="DHQS_C"/>
</dbReference>
<comment type="pathway">
    <text evidence="6">Metabolic intermediate biosynthesis; chorismate biosynthesis; chorismate from D-erythrose 4-phosphate and phosphoenolpyruvate: step 2/7.</text>
</comment>
<comment type="subcellular location">
    <subcellularLocation>
        <location evidence="5">Cytoplasm</location>
    </subcellularLocation>
</comment>
<dbReference type="InterPro" id="IPR030960">
    <property type="entry name" value="DHQS/DOIS_N"/>
</dbReference>
<sequence length="388" mass="43831">MIFTGLIIKHLYRIILLYKTKITAHQNFGVLFIVIFAKIFSMLSILDSEFSALNTFIQEKNPSQIFILVDENTHQHCLPTLLGNLDTDVHFEIIEIESGEDAKNISTVVQLWEILSDFEADRKSLLLNLGGGVITDLGGFVASTYKRGISFINIPTTLLAMCDASIGGKTGIDHQYLKNIVGTFAEAEHILVYPEFLKTLDFVELRSGFAEMLKHGLIADVSHWNDLITIEELTPENIAPHIENSMMIKENVVVKDYKEKSLRKILNFGHTIGHAVESLCLKTHHVIPHGEAVALGMIIETKISELENLISPEKAQHIIENIQKYYPYISISAFSNEEIISLMLNDKKNDHGKINFSILEGLGKCNYDYKVSQQHIEQALDYYRNINA</sequence>
<keyword evidence="15" id="KW-0520">NAD</keyword>
<feature type="domain" description="3-dehydroquinate synthase C-terminal" evidence="21">
    <location>
        <begin position="208"/>
        <end position="349"/>
    </location>
</feature>
<keyword evidence="14" id="KW-0862">Zinc</keyword>
<dbReference type="GO" id="GO:0008652">
    <property type="term" value="P:amino acid biosynthetic process"/>
    <property type="evidence" value="ECO:0007669"/>
    <property type="project" value="UniProtKB-KW"/>
</dbReference>
<evidence type="ECO:0000256" key="10">
    <source>
        <dbReference type="ARBA" id="ARBA00022490"/>
    </source>
</evidence>
<feature type="domain" description="3-dehydroquinate synthase N-terminal" evidence="20">
    <location>
        <begin position="94"/>
        <end position="206"/>
    </location>
</feature>
<accession>A0A644SLU6</accession>
<dbReference type="NCBIfam" id="TIGR01357">
    <property type="entry name" value="aroB"/>
    <property type="match status" value="1"/>
</dbReference>
<comment type="cofactor">
    <cofactor evidence="2">
        <name>NAD(+)</name>
        <dbReference type="ChEBI" id="CHEBI:57540"/>
    </cofactor>
</comment>
<reference evidence="22" key="1">
    <citation type="submission" date="2019-08" db="EMBL/GenBank/DDBJ databases">
        <authorList>
            <person name="Kucharzyk K."/>
            <person name="Murdoch R.W."/>
            <person name="Higgins S."/>
            <person name="Loffler F."/>
        </authorList>
    </citation>
    <scope>NUCLEOTIDE SEQUENCE</scope>
</reference>
<keyword evidence="11" id="KW-0028">Amino-acid biosynthesis</keyword>
<keyword evidence="19" id="KW-0472">Membrane</keyword>
<evidence type="ECO:0000256" key="8">
    <source>
        <dbReference type="ARBA" id="ARBA00013031"/>
    </source>
</evidence>
<dbReference type="InterPro" id="IPR030963">
    <property type="entry name" value="DHQ_synth_fam"/>
</dbReference>
<comment type="cofactor">
    <cofactor evidence="3">
        <name>Co(2+)</name>
        <dbReference type="ChEBI" id="CHEBI:48828"/>
    </cofactor>
</comment>
<evidence type="ECO:0000256" key="19">
    <source>
        <dbReference type="SAM" id="Phobius"/>
    </source>
</evidence>
<dbReference type="SUPFAM" id="SSF56796">
    <property type="entry name" value="Dehydroquinate synthase-like"/>
    <property type="match status" value="1"/>
</dbReference>
<name>A0A644SLU6_9ZZZZ</name>
<evidence type="ECO:0000256" key="12">
    <source>
        <dbReference type="ARBA" id="ARBA00022723"/>
    </source>
</evidence>
<evidence type="ECO:0000259" key="20">
    <source>
        <dbReference type="Pfam" id="PF01761"/>
    </source>
</evidence>
<dbReference type="GO" id="GO:0046872">
    <property type="term" value="F:metal ion binding"/>
    <property type="evidence" value="ECO:0007669"/>
    <property type="project" value="UniProtKB-KW"/>
</dbReference>
<evidence type="ECO:0000256" key="5">
    <source>
        <dbReference type="ARBA" id="ARBA00004496"/>
    </source>
</evidence>
<dbReference type="GO" id="GO:0003856">
    <property type="term" value="F:3-dehydroquinate synthase activity"/>
    <property type="evidence" value="ECO:0007669"/>
    <property type="project" value="UniProtKB-EC"/>
</dbReference>
<protein>
    <recommendedName>
        <fullName evidence="9">3-dehydroquinate synthase</fullName>
        <ecNumber evidence="8">4.2.3.4</ecNumber>
    </recommendedName>
</protein>
<proteinExistence type="inferred from homology"/>
<keyword evidence="19" id="KW-0812">Transmembrane</keyword>
<keyword evidence="17 22" id="KW-0456">Lyase</keyword>
<keyword evidence="12" id="KW-0479">Metal-binding</keyword>
<evidence type="ECO:0000256" key="16">
    <source>
        <dbReference type="ARBA" id="ARBA00023141"/>
    </source>
</evidence>
<evidence type="ECO:0000256" key="13">
    <source>
        <dbReference type="ARBA" id="ARBA00022741"/>
    </source>
</evidence>
<dbReference type="FunFam" id="3.40.50.1970:FF:000007">
    <property type="entry name" value="Pentafunctional AROM polypeptide"/>
    <property type="match status" value="1"/>
</dbReference>
<organism evidence="22">
    <name type="scientific">bioreactor metagenome</name>
    <dbReference type="NCBI Taxonomy" id="1076179"/>
    <lineage>
        <taxon>unclassified sequences</taxon>
        <taxon>metagenomes</taxon>
        <taxon>ecological metagenomes</taxon>
    </lineage>
</organism>
<comment type="similarity">
    <text evidence="7">Belongs to the sugar phosphate cyclases superfamily. Dehydroquinate synthase family.</text>
</comment>
<dbReference type="GO" id="GO:0000166">
    <property type="term" value="F:nucleotide binding"/>
    <property type="evidence" value="ECO:0007669"/>
    <property type="project" value="UniProtKB-KW"/>
</dbReference>
<keyword evidence="10" id="KW-0963">Cytoplasm</keyword>
<comment type="caution">
    <text evidence="22">The sequence shown here is derived from an EMBL/GenBank/DDBJ whole genome shotgun (WGS) entry which is preliminary data.</text>
</comment>
<dbReference type="Gene3D" id="1.20.1090.10">
    <property type="entry name" value="Dehydroquinate synthase-like - alpha domain"/>
    <property type="match status" value="1"/>
</dbReference>
<keyword evidence="16" id="KW-0057">Aromatic amino acid biosynthesis</keyword>
<keyword evidence="13" id="KW-0547">Nucleotide-binding</keyword>
<evidence type="ECO:0000256" key="11">
    <source>
        <dbReference type="ARBA" id="ARBA00022605"/>
    </source>
</evidence>
<keyword evidence="18" id="KW-0170">Cobalt</keyword>
<evidence type="ECO:0000259" key="21">
    <source>
        <dbReference type="Pfam" id="PF24621"/>
    </source>
</evidence>
<dbReference type="GO" id="GO:0005737">
    <property type="term" value="C:cytoplasm"/>
    <property type="evidence" value="ECO:0007669"/>
    <property type="project" value="UniProtKB-SubCell"/>
</dbReference>
<dbReference type="Pfam" id="PF24621">
    <property type="entry name" value="DHQS_C"/>
    <property type="match status" value="1"/>
</dbReference>
<evidence type="ECO:0000256" key="14">
    <source>
        <dbReference type="ARBA" id="ARBA00022833"/>
    </source>
</evidence>
<dbReference type="PIRSF" id="PIRSF001455">
    <property type="entry name" value="DHQ_synth"/>
    <property type="match status" value="1"/>
</dbReference>
<feature type="transmembrane region" description="Helical" evidence="19">
    <location>
        <begin position="28"/>
        <end position="46"/>
    </location>
</feature>
<comment type="cofactor">
    <cofactor evidence="4">
        <name>Zn(2+)</name>
        <dbReference type="ChEBI" id="CHEBI:29105"/>
    </cofactor>
</comment>
<evidence type="ECO:0000256" key="7">
    <source>
        <dbReference type="ARBA" id="ARBA00005412"/>
    </source>
</evidence>